<comment type="caution">
    <text evidence="3">Lacks conserved residue(s) required for the propagation of feature annotation.</text>
</comment>
<evidence type="ECO:0000313" key="4">
    <source>
        <dbReference type="EMBL" id="KAK4492061.1"/>
    </source>
</evidence>
<dbReference type="EMBL" id="JAYDYQ010001087">
    <property type="protein sequence ID" value="KAK4492061.1"/>
    <property type="molecule type" value="Genomic_DNA"/>
</dbReference>
<dbReference type="InterPro" id="IPR005202">
    <property type="entry name" value="TF_GRAS"/>
</dbReference>
<dbReference type="PANTHER" id="PTHR31636">
    <property type="entry name" value="OSJNBA0084A10.13 PROTEIN-RELATED"/>
    <property type="match status" value="1"/>
</dbReference>
<dbReference type="Pfam" id="PF03514">
    <property type="entry name" value="GRAS"/>
    <property type="match status" value="1"/>
</dbReference>
<evidence type="ECO:0000256" key="3">
    <source>
        <dbReference type="PROSITE-ProRule" id="PRU01191"/>
    </source>
</evidence>
<comment type="caution">
    <text evidence="4">The sequence shown here is derived from an EMBL/GenBank/DDBJ whole genome shotgun (WGS) entry which is preliminary data.</text>
</comment>
<proteinExistence type="inferred from homology"/>
<dbReference type="Proteomes" id="UP001291926">
    <property type="component" value="Unassembled WGS sequence"/>
</dbReference>
<sequence length="109" mass="13185">MVEATLPREDQDRLLYEREVFGRDVMNVIACEGLERVERPETYKQWMVRNQRAGFRQRVLDQEVMKEVKVKVMKGYHKDFLLDEDSNWMLQGWKGRVMYALSFWEPVPE</sequence>
<feature type="region of interest" description="SAW" evidence="3">
    <location>
        <begin position="30"/>
        <end position="105"/>
    </location>
</feature>
<protein>
    <submittedName>
        <fullName evidence="4">Uncharacterized protein</fullName>
    </submittedName>
</protein>
<name>A0ABR0DS70_9LAMI</name>
<keyword evidence="2" id="KW-0804">Transcription</keyword>
<comment type="similarity">
    <text evidence="3">Belongs to the GRAS family.</text>
</comment>
<reference evidence="4 5" key="1">
    <citation type="journal article" date="2023" name="bioRxiv">
        <title>Genome report: Whole genome sequence and annotation of Penstemon davidsonii.</title>
        <authorList>
            <person name="Ostevik K.L."/>
            <person name="Alabady M."/>
            <person name="Zhang M."/>
            <person name="Rausher M.D."/>
        </authorList>
    </citation>
    <scope>NUCLEOTIDE SEQUENCE [LARGE SCALE GENOMIC DNA]</scope>
    <source>
        <strain evidence="4">DNT005</strain>
        <tissue evidence="4">Whole leaf</tissue>
    </source>
</reference>
<evidence type="ECO:0000256" key="1">
    <source>
        <dbReference type="ARBA" id="ARBA00023015"/>
    </source>
</evidence>
<evidence type="ECO:0000313" key="5">
    <source>
        <dbReference type="Proteomes" id="UP001291926"/>
    </source>
</evidence>
<keyword evidence="1" id="KW-0805">Transcription regulation</keyword>
<dbReference type="PROSITE" id="PS50985">
    <property type="entry name" value="GRAS"/>
    <property type="match status" value="1"/>
</dbReference>
<gene>
    <name evidence="4" type="ORF">RD792_002855</name>
</gene>
<keyword evidence="5" id="KW-1185">Reference proteome</keyword>
<evidence type="ECO:0000256" key="2">
    <source>
        <dbReference type="ARBA" id="ARBA00023163"/>
    </source>
</evidence>
<organism evidence="4 5">
    <name type="scientific">Penstemon davidsonii</name>
    <dbReference type="NCBI Taxonomy" id="160366"/>
    <lineage>
        <taxon>Eukaryota</taxon>
        <taxon>Viridiplantae</taxon>
        <taxon>Streptophyta</taxon>
        <taxon>Embryophyta</taxon>
        <taxon>Tracheophyta</taxon>
        <taxon>Spermatophyta</taxon>
        <taxon>Magnoliopsida</taxon>
        <taxon>eudicotyledons</taxon>
        <taxon>Gunneridae</taxon>
        <taxon>Pentapetalae</taxon>
        <taxon>asterids</taxon>
        <taxon>lamiids</taxon>
        <taxon>Lamiales</taxon>
        <taxon>Plantaginaceae</taxon>
        <taxon>Cheloneae</taxon>
        <taxon>Penstemon</taxon>
    </lineage>
</organism>
<accession>A0ABR0DS70</accession>